<evidence type="ECO:0000313" key="6">
    <source>
        <dbReference type="Proteomes" id="UP000214666"/>
    </source>
</evidence>
<keyword evidence="6" id="KW-1185">Reference proteome</keyword>
<dbReference type="InterPro" id="IPR005216">
    <property type="entry name" value="Citrate_lyase_ligase"/>
</dbReference>
<dbReference type="InterPro" id="IPR016181">
    <property type="entry name" value="Acyl_CoA_acyltransferase"/>
</dbReference>
<protein>
    <recommendedName>
        <fullName evidence="3">[Citrate [pro-3S]-lyase] ligase</fullName>
        <ecNumber evidence="3">6.2.1.22</ecNumber>
    </recommendedName>
</protein>
<dbReference type="EC" id="6.2.1.22" evidence="3"/>
<dbReference type="PANTHER" id="PTHR40599:SF1">
    <property type="entry name" value="[CITRATE [PRO-3S]-LYASE] LIGASE"/>
    <property type="match status" value="1"/>
</dbReference>
<evidence type="ECO:0000256" key="3">
    <source>
        <dbReference type="PIRNR" id="PIRNR005751"/>
    </source>
</evidence>
<evidence type="ECO:0000259" key="4">
    <source>
        <dbReference type="SMART" id="SM00764"/>
    </source>
</evidence>
<dbReference type="NCBIfam" id="TIGR00124">
    <property type="entry name" value="cit_ly_ligase"/>
    <property type="match status" value="1"/>
</dbReference>
<dbReference type="STRING" id="172713.GCA_001705305_02323"/>
<feature type="domain" description="Citrate lyase ligase C-terminal" evidence="4">
    <location>
        <begin position="151"/>
        <end position="332"/>
    </location>
</feature>
<dbReference type="GO" id="GO:0005524">
    <property type="term" value="F:ATP binding"/>
    <property type="evidence" value="ECO:0007669"/>
    <property type="project" value="UniProtKB-UniRule"/>
</dbReference>
<dbReference type="Proteomes" id="UP000214666">
    <property type="component" value="Chromosome"/>
</dbReference>
<dbReference type="SMART" id="SM00764">
    <property type="entry name" value="Citrate_ly_lig"/>
    <property type="match status" value="1"/>
</dbReference>
<dbReference type="GO" id="GO:0008771">
    <property type="term" value="F:[citrate (pro-3S)-lyase] ligase activity"/>
    <property type="evidence" value="ECO:0007669"/>
    <property type="project" value="UniProtKB-EC"/>
</dbReference>
<comment type="function">
    <text evidence="3">Acetylation of prosthetic group (2-(5''-phosphoribosyl)-3'-dephosphocoenzyme-A) of the gamma subunit of citrate lyase.</text>
</comment>
<dbReference type="OrthoDB" id="9779753at2"/>
<organism evidence="5 6">
    <name type="scientific">Paenibacillus kribbensis</name>
    <dbReference type="NCBI Taxonomy" id="172713"/>
    <lineage>
        <taxon>Bacteria</taxon>
        <taxon>Bacillati</taxon>
        <taxon>Bacillota</taxon>
        <taxon>Bacilli</taxon>
        <taxon>Bacillales</taxon>
        <taxon>Paenibacillaceae</taxon>
        <taxon>Paenibacillus</taxon>
    </lineage>
</organism>
<dbReference type="KEGG" id="pkb:B4V02_06410"/>
<keyword evidence="1 3" id="KW-0547">Nucleotide-binding</keyword>
<dbReference type="PIRSF" id="PIRSF005751">
    <property type="entry name" value="Acet_citr_lig"/>
    <property type="match status" value="1"/>
</dbReference>
<dbReference type="InterPro" id="IPR013166">
    <property type="entry name" value="Citrate_lyase_ligase_C"/>
</dbReference>
<accession>A0A222WJR2</accession>
<keyword evidence="3 5" id="KW-0436">Ligase</keyword>
<reference evidence="5 6" key="1">
    <citation type="submission" date="2017-03" db="EMBL/GenBank/DDBJ databases">
        <title>Complete genome sequence of Paenibacillus Kribbensis producing bioflocculants.</title>
        <authorList>
            <person name="Lee H.-G."/>
            <person name="Oh H.-M."/>
        </authorList>
    </citation>
    <scope>NUCLEOTIDE SEQUENCE [LARGE SCALE GENOMIC DNA]</scope>
    <source>
        <strain evidence="5 6">AM49</strain>
    </source>
</reference>
<keyword evidence="5" id="KW-0456">Lyase</keyword>
<dbReference type="EMBL" id="CP020028">
    <property type="protein sequence ID" value="ASR46336.1"/>
    <property type="molecule type" value="Genomic_DNA"/>
</dbReference>
<dbReference type="RefSeq" id="WP_094154154.1">
    <property type="nucleotide sequence ID" value="NZ_CP020028.1"/>
</dbReference>
<dbReference type="Gene3D" id="3.40.50.620">
    <property type="entry name" value="HUPs"/>
    <property type="match status" value="1"/>
</dbReference>
<gene>
    <name evidence="5" type="ORF">B4V02_06410</name>
</gene>
<dbReference type="SUPFAM" id="SSF52374">
    <property type="entry name" value="Nucleotidylyl transferase"/>
    <property type="match status" value="1"/>
</dbReference>
<comment type="catalytic activity">
    <reaction evidence="3">
        <text>holo-[citrate lyase ACP] + acetate + ATP = acetyl-[citrate lyase ACP] + AMP + diphosphate</text>
        <dbReference type="Rhea" id="RHEA:23788"/>
        <dbReference type="Rhea" id="RHEA-COMP:10158"/>
        <dbReference type="Rhea" id="RHEA-COMP:13710"/>
        <dbReference type="ChEBI" id="CHEBI:30089"/>
        <dbReference type="ChEBI" id="CHEBI:30616"/>
        <dbReference type="ChEBI" id="CHEBI:33019"/>
        <dbReference type="ChEBI" id="CHEBI:82683"/>
        <dbReference type="ChEBI" id="CHEBI:137976"/>
        <dbReference type="ChEBI" id="CHEBI:456215"/>
        <dbReference type="EC" id="6.2.1.22"/>
    </reaction>
</comment>
<keyword evidence="2 3" id="KW-0067">ATP-binding</keyword>
<dbReference type="PANTHER" id="PTHR40599">
    <property type="entry name" value="[CITRATE [PRO-3S]-LYASE] LIGASE"/>
    <property type="match status" value="1"/>
</dbReference>
<name>A0A222WJR2_9BACL</name>
<evidence type="ECO:0000256" key="1">
    <source>
        <dbReference type="ARBA" id="ARBA00022741"/>
    </source>
</evidence>
<dbReference type="GO" id="GO:0016829">
    <property type="term" value="F:lyase activity"/>
    <property type="evidence" value="ECO:0007669"/>
    <property type="project" value="UniProtKB-KW"/>
</dbReference>
<evidence type="ECO:0000313" key="5">
    <source>
        <dbReference type="EMBL" id="ASR46336.1"/>
    </source>
</evidence>
<dbReference type="SUPFAM" id="SSF55729">
    <property type="entry name" value="Acyl-CoA N-acyltransferases (Nat)"/>
    <property type="match status" value="1"/>
</dbReference>
<dbReference type="Gene3D" id="3.40.630.30">
    <property type="match status" value="1"/>
</dbReference>
<dbReference type="AlphaFoldDB" id="A0A222WJR2"/>
<proteinExistence type="predicted"/>
<sequence length="348" mass="40034">MMAMWMEHLREEILNPTSEDAQRKLRDFLKRQGLGMDHQIEYTMEIVDGSDIAATGSFSGSVLKCIAVDEAYKDQGLSAQIVSHLVNEEYRRGRAHLFIYTKPANKQIFKDLGFYPIVEESSKAVLLENRWDGVRQYQQELLQESGDLVPSAAIVMNCNPFTLGHLHLIEHAAAVWEKVHLFVVWEDRSIFPSDLRYRLVKEGVRHLANVVLHKGKDYIISSATFPSYFLKNDEEAASTHISLDLKIFSQYIAPLLNIQKRYIGQEPSCVLTRRYNTIMKKMLPSVGIDVEEIPRLRWEGDAISASAVRQYIRLGQMDKVKQLVPDTTYQFLLSVEAEEIIRRIREMS</sequence>
<dbReference type="Pfam" id="PF08218">
    <property type="entry name" value="Citrate_ly_lig"/>
    <property type="match status" value="1"/>
</dbReference>
<dbReference type="InterPro" id="IPR014729">
    <property type="entry name" value="Rossmann-like_a/b/a_fold"/>
</dbReference>
<evidence type="ECO:0000256" key="2">
    <source>
        <dbReference type="ARBA" id="ARBA00022840"/>
    </source>
</evidence>